<keyword evidence="18" id="KW-0812">Transmembrane</keyword>
<evidence type="ECO:0000256" key="8">
    <source>
        <dbReference type="ARBA" id="ARBA00022490"/>
    </source>
</evidence>
<dbReference type="PROSITE" id="PS50109">
    <property type="entry name" value="HIS_KIN"/>
    <property type="match status" value="1"/>
</dbReference>
<dbReference type="Pfam" id="PF07730">
    <property type="entry name" value="HisKA_3"/>
    <property type="match status" value="1"/>
</dbReference>
<feature type="domain" description="HAMP" evidence="20">
    <location>
        <begin position="150"/>
        <end position="202"/>
    </location>
</feature>
<dbReference type="GO" id="GO:0000155">
    <property type="term" value="F:phosphorelay sensor kinase activity"/>
    <property type="evidence" value="ECO:0007669"/>
    <property type="project" value="InterPro"/>
</dbReference>
<keyword evidence="8" id="KW-0963">Cytoplasm</keyword>
<dbReference type="Gene3D" id="6.10.340.10">
    <property type="match status" value="1"/>
</dbReference>
<dbReference type="Gene3D" id="3.30.565.10">
    <property type="entry name" value="Histidine kinase-like ATPase, C-terminal domain"/>
    <property type="match status" value="1"/>
</dbReference>
<dbReference type="CDD" id="cd16917">
    <property type="entry name" value="HATPase_UhpB-NarQ-NarX-like"/>
    <property type="match status" value="1"/>
</dbReference>
<evidence type="ECO:0000256" key="1">
    <source>
        <dbReference type="ARBA" id="ARBA00000085"/>
    </source>
</evidence>
<dbReference type="GO" id="GO:0016020">
    <property type="term" value="C:membrane"/>
    <property type="evidence" value="ECO:0007669"/>
    <property type="project" value="UniProtKB-SubCell"/>
</dbReference>
<dbReference type="PROSITE" id="PS50885">
    <property type="entry name" value="HAMP"/>
    <property type="match status" value="1"/>
</dbReference>
<evidence type="ECO:0000256" key="3">
    <source>
        <dbReference type="ARBA" id="ARBA00004370"/>
    </source>
</evidence>
<dbReference type="AlphaFoldDB" id="A0A1W6K647"/>
<comment type="cofactor">
    <cofactor evidence="2">
        <name>[4Fe-4S] cluster</name>
        <dbReference type="ChEBI" id="CHEBI:49883"/>
    </cofactor>
</comment>
<keyword evidence="15" id="KW-0411">Iron-sulfur</keyword>
<dbReference type="SUPFAM" id="SSF55874">
    <property type="entry name" value="ATPase domain of HSP90 chaperone/DNA topoisomerase II/histidine kinase"/>
    <property type="match status" value="1"/>
</dbReference>
<dbReference type="PRINTS" id="PR00344">
    <property type="entry name" value="BCTRLSENSOR"/>
</dbReference>
<dbReference type="GO" id="GO:0051539">
    <property type="term" value="F:4 iron, 4 sulfur cluster binding"/>
    <property type="evidence" value="ECO:0007669"/>
    <property type="project" value="UniProtKB-KW"/>
</dbReference>
<evidence type="ECO:0000256" key="14">
    <source>
        <dbReference type="ARBA" id="ARBA00023012"/>
    </source>
</evidence>
<dbReference type="Pfam" id="PF02518">
    <property type="entry name" value="HATPase_c"/>
    <property type="match status" value="1"/>
</dbReference>
<evidence type="ECO:0000256" key="16">
    <source>
        <dbReference type="ARBA" id="ARBA00024827"/>
    </source>
</evidence>
<evidence type="ECO:0000313" key="21">
    <source>
        <dbReference type="EMBL" id="ARM82867.1"/>
    </source>
</evidence>
<dbReference type="InterPro" id="IPR005467">
    <property type="entry name" value="His_kinase_dom"/>
</dbReference>
<feature type="transmembrane region" description="Helical" evidence="18">
    <location>
        <begin position="126"/>
        <end position="149"/>
    </location>
</feature>
<evidence type="ECO:0000256" key="7">
    <source>
        <dbReference type="ARBA" id="ARBA00022485"/>
    </source>
</evidence>
<dbReference type="SUPFAM" id="SSF158472">
    <property type="entry name" value="HAMP domain-like"/>
    <property type="match status" value="1"/>
</dbReference>
<evidence type="ECO:0000259" key="19">
    <source>
        <dbReference type="PROSITE" id="PS50109"/>
    </source>
</evidence>
<dbReference type="InterPro" id="IPR036890">
    <property type="entry name" value="HATPase_C_sf"/>
</dbReference>
<evidence type="ECO:0000256" key="18">
    <source>
        <dbReference type="SAM" id="Phobius"/>
    </source>
</evidence>
<dbReference type="RefSeq" id="WP_226909975.1">
    <property type="nucleotide sequence ID" value="NZ_CP020931.1"/>
</dbReference>
<dbReference type="CDD" id="cd06225">
    <property type="entry name" value="HAMP"/>
    <property type="match status" value="1"/>
</dbReference>
<evidence type="ECO:0000256" key="15">
    <source>
        <dbReference type="ARBA" id="ARBA00023014"/>
    </source>
</evidence>
<dbReference type="GO" id="GO:0005737">
    <property type="term" value="C:cytoplasm"/>
    <property type="evidence" value="ECO:0007669"/>
    <property type="project" value="UniProtKB-SubCell"/>
</dbReference>
<keyword evidence="7" id="KW-0004">4Fe-4S</keyword>
<sequence>MIGIGAKAFDWTKIMTAYRKISLTMLAVFVVVYLLGAALYIGQAQHDVQRELTGVSGLAKSLGDPQGLPANVVANMRHIKPVADKADDNGHVPSWFSSMVSGQVSFPSVNGWRIDPADEVEEIWEGFLLVSFSYAVGMVLCFMALYGMVRQGLRPLVSLASALEAVAGGELTSRLPRQSIRELDTLAGRFNAMATALEKEQKTVSHLLNELLQLQDRERSHIARVLHDDLGQYLTGIRAQARSWVYDPELNERQKQQAKDLAGHCETVQQHFRHLLQDLHPLVMEQLGLDSAIRHLAEQWQQLSGLDCRLDMDTQLPQLTDEQQTHLYRFLQEALNNISRHARARCAILAVAQHSDGLRIDIRDDGAGAENFPAKAGLGIRSMRERARCLGGKVQFSSKVGEGTRIRLAVPLSESITAPGGAV</sequence>
<keyword evidence="18" id="KW-1133">Transmembrane helix</keyword>
<dbReference type="Pfam" id="PF00672">
    <property type="entry name" value="HAMP"/>
    <property type="match status" value="1"/>
</dbReference>
<comment type="subcellular location">
    <subcellularLocation>
        <location evidence="4">Cytoplasm</location>
    </subcellularLocation>
    <subcellularLocation>
        <location evidence="3">Membrane</location>
    </subcellularLocation>
</comment>
<evidence type="ECO:0000256" key="2">
    <source>
        <dbReference type="ARBA" id="ARBA00001966"/>
    </source>
</evidence>
<proteinExistence type="predicted"/>
<dbReference type="Proteomes" id="UP000193100">
    <property type="component" value="Chromosome"/>
</dbReference>
<keyword evidence="18" id="KW-0472">Membrane</keyword>
<keyword evidence="11" id="KW-0479">Metal-binding</keyword>
<protein>
    <recommendedName>
        <fullName evidence="6">Oxygen sensor histidine kinase NreB</fullName>
        <ecNumber evidence="5">2.7.13.3</ecNumber>
    </recommendedName>
    <alternativeName>
        <fullName evidence="17">Nitrogen regulation protein B</fullName>
    </alternativeName>
</protein>
<dbReference type="InterPro" id="IPR011712">
    <property type="entry name" value="Sig_transdc_His_kin_sub3_dim/P"/>
</dbReference>
<feature type="transmembrane region" description="Helical" evidence="18">
    <location>
        <begin position="21"/>
        <end position="42"/>
    </location>
</feature>
<dbReference type="InterPro" id="IPR004358">
    <property type="entry name" value="Sig_transdc_His_kin-like_C"/>
</dbReference>
<evidence type="ECO:0000259" key="20">
    <source>
        <dbReference type="PROSITE" id="PS50885"/>
    </source>
</evidence>
<evidence type="ECO:0000256" key="4">
    <source>
        <dbReference type="ARBA" id="ARBA00004496"/>
    </source>
</evidence>
<dbReference type="EMBL" id="CP020931">
    <property type="protein sequence ID" value="ARM82867.1"/>
    <property type="molecule type" value="Genomic_DNA"/>
</dbReference>
<dbReference type="GeneID" id="77254758"/>
<feature type="domain" description="Histidine kinase" evidence="19">
    <location>
        <begin position="225"/>
        <end position="414"/>
    </location>
</feature>
<evidence type="ECO:0000256" key="9">
    <source>
        <dbReference type="ARBA" id="ARBA00022553"/>
    </source>
</evidence>
<dbReference type="SMART" id="SM00304">
    <property type="entry name" value="HAMP"/>
    <property type="match status" value="1"/>
</dbReference>
<comment type="function">
    <text evidence="16">Member of the two-component regulatory system NreB/NreC involved in the control of dissimilatory nitrate/nitrite reduction in response to oxygen. NreB functions as a direct oxygen sensor histidine kinase which is autophosphorylated, in the absence of oxygen, probably at the conserved histidine residue, and transfers its phosphate group probably to a conserved aspartate residue of NreC. NreB/NreC activates the expression of the nitrate (narGHJI) and nitrite (nir) reductase operons, as well as the putative nitrate transporter gene narT.</text>
</comment>
<dbReference type="PANTHER" id="PTHR24421">
    <property type="entry name" value="NITRATE/NITRITE SENSOR PROTEIN NARX-RELATED"/>
    <property type="match status" value="1"/>
</dbReference>
<evidence type="ECO:0000256" key="13">
    <source>
        <dbReference type="ARBA" id="ARBA00023004"/>
    </source>
</evidence>
<dbReference type="EC" id="2.7.13.3" evidence="5"/>
<evidence type="ECO:0000256" key="6">
    <source>
        <dbReference type="ARBA" id="ARBA00017322"/>
    </source>
</evidence>
<gene>
    <name evidence="21" type="primary">liaS</name>
    <name evidence="21" type="ORF">MARSALSMR5_00770</name>
</gene>
<name>A0A1W6K647_9GAMM</name>
<dbReference type="Gene3D" id="1.20.5.1930">
    <property type="match status" value="1"/>
</dbReference>
<dbReference type="GO" id="GO:0046872">
    <property type="term" value="F:metal ion binding"/>
    <property type="evidence" value="ECO:0007669"/>
    <property type="project" value="UniProtKB-KW"/>
</dbReference>
<keyword evidence="13" id="KW-0408">Iron</keyword>
<evidence type="ECO:0000256" key="11">
    <source>
        <dbReference type="ARBA" id="ARBA00022723"/>
    </source>
</evidence>
<evidence type="ECO:0000256" key="17">
    <source>
        <dbReference type="ARBA" id="ARBA00030800"/>
    </source>
</evidence>
<dbReference type="InterPro" id="IPR003660">
    <property type="entry name" value="HAMP_dom"/>
</dbReference>
<keyword evidence="10 21" id="KW-0808">Transferase</keyword>
<keyword evidence="9" id="KW-0597">Phosphoprotein</keyword>
<evidence type="ECO:0000256" key="10">
    <source>
        <dbReference type="ARBA" id="ARBA00022679"/>
    </source>
</evidence>
<dbReference type="InterPro" id="IPR050482">
    <property type="entry name" value="Sensor_HK_TwoCompSys"/>
</dbReference>
<dbReference type="GO" id="GO:0046983">
    <property type="term" value="F:protein dimerization activity"/>
    <property type="evidence" value="ECO:0007669"/>
    <property type="project" value="InterPro"/>
</dbReference>
<keyword evidence="12 21" id="KW-0418">Kinase</keyword>
<evidence type="ECO:0000256" key="12">
    <source>
        <dbReference type="ARBA" id="ARBA00022777"/>
    </source>
</evidence>
<dbReference type="InterPro" id="IPR003594">
    <property type="entry name" value="HATPase_dom"/>
</dbReference>
<comment type="catalytic activity">
    <reaction evidence="1">
        <text>ATP + protein L-histidine = ADP + protein N-phospho-L-histidine.</text>
        <dbReference type="EC" id="2.7.13.3"/>
    </reaction>
</comment>
<reference evidence="21 22" key="1">
    <citation type="submission" date="2017-04" db="EMBL/GenBank/DDBJ databases">
        <title>Genome Sequence of Marinobacter salarius strain SMR5 Isolated from a culture of the Diatom Skeletonema marinoi.</title>
        <authorList>
            <person name="Topel M."/>
            <person name="Pinder M.I.M."/>
            <person name="Johansson O.N."/>
            <person name="Kourtchenko O."/>
            <person name="Godhe A."/>
            <person name="Clarke A.K."/>
        </authorList>
    </citation>
    <scope>NUCLEOTIDE SEQUENCE [LARGE SCALE GENOMIC DNA]</scope>
    <source>
        <strain evidence="21 22">SMR5</strain>
    </source>
</reference>
<evidence type="ECO:0000256" key="5">
    <source>
        <dbReference type="ARBA" id="ARBA00012438"/>
    </source>
</evidence>
<dbReference type="PANTHER" id="PTHR24421:SF58">
    <property type="entry name" value="SIGNAL TRANSDUCTION HISTIDINE-PROTEIN KINASE_PHOSPHATASE UHPB"/>
    <property type="match status" value="1"/>
</dbReference>
<keyword evidence="14" id="KW-0902">Two-component regulatory system</keyword>
<organism evidence="21 22">
    <name type="scientific">Marinobacter salarius</name>
    <dbReference type="NCBI Taxonomy" id="1420917"/>
    <lineage>
        <taxon>Bacteria</taxon>
        <taxon>Pseudomonadati</taxon>
        <taxon>Pseudomonadota</taxon>
        <taxon>Gammaproteobacteria</taxon>
        <taxon>Pseudomonadales</taxon>
        <taxon>Marinobacteraceae</taxon>
        <taxon>Marinobacter</taxon>
    </lineage>
</organism>
<evidence type="ECO:0000313" key="22">
    <source>
        <dbReference type="Proteomes" id="UP000193100"/>
    </source>
</evidence>
<accession>A0A1W6K647</accession>